<evidence type="ECO:0000313" key="4">
    <source>
        <dbReference type="Proteomes" id="UP000440578"/>
    </source>
</evidence>
<evidence type="ECO:0000313" key="2">
    <source>
        <dbReference type="EMBL" id="KAF0305336.1"/>
    </source>
</evidence>
<protein>
    <submittedName>
        <fullName evidence="3">Uncharacterized protein</fullName>
    </submittedName>
</protein>
<accession>A0A6A4WN81</accession>
<keyword evidence="1" id="KW-0732">Signal</keyword>
<name>A0A6A4WN81_AMPAM</name>
<gene>
    <name evidence="3" type="ORF">FJT64_002358</name>
    <name evidence="2" type="ORF">FJT64_023029</name>
</gene>
<proteinExistence type="predicted"/>
<dbReference type="EMBL" id="VIIS01000762">
    <property type="protein sequence ID" value="KAF0305336.1"/>
    <property type="molecule type" value="Genomic_DNA"/>
</dbReference>
<reference evidence="3 4" key="1">
    <citation type="submission" date="2019-07" db="EMBL/GenBank/DDBJ databases">
        <title>Draft genome assembly of a fouling barnacle, Amphibalanus amphitrite (Darwin, 1854): The first reference genome for Thecostraca.</title>
        <authorList>
            <person name="Kim W."/>
        </authorList>
    </citation>
    <scope>NUCLEOTIDE SEQUENCE [LARGE SCALE GENOMIC DNA]</scope>
    <source>
        <strain evidence="3">SNU_AA5</strain>
        <tissue evidence="3">Soma without cirri and trophi</tissue>
    </source>
</reference>
<dbReference type="AlphaFoldDB" id="A0A6A4WN81"/>
<sequence length="102" mass="9884">MKTAVVLACLLVAVAAKPQLGRFGLGGFGSATGGANSFSTQGQSSGLFGNSQIQSSGANAQGSAFGGGASFNSAGSNVGQSTGIFGGQQFANNQATSNQFGR</sequence>
<feature type="signal peptide" evidence="1">
    <location>
        <begin position="1"/>
        <end position="16"/>
    </location>
</feature>
<organism evidence="3 4">
    <name type="scientific">Amphibalanus amphitrite</name>
    <name type="common">Striped barnacle</name>
    <name type="synonym">Balanus amphitrite</name>
    <dbReference type="NCBI Taxonomy" id="1232801"/>
    <lineage>
        <taxon>Eukaryota</taxon>
        <taxon>Metazoa</taxon>
        <taxon>Ecdysozoa</taxon>
        <taxon>Arthropoda</taxon>
        <taxon>Crustacea</taxon>
        <taxon>Multicrustacea</taxon>
        <taxon>Cirripedia</taxon>
        <taxon>Thoracica</taxon>
        <taxon>Thoracicalcarea</taxon>
        <taxon>Balanomorpha</taxon>
        <taxon>Balanoidea</taxon>
        <taxon>Balanidae</taxon>
        <taxon>Amphibalaninae</taxon>
        <taxon>Amphibalanus</taxon>
    </lineage>
</organism>
<dbReference type="Proteomes" id="UP000440578">
    <property type="component" value="Unassembled WGS sequence"/>
</dbReference>
<keyword evidence="4" id="KW-1185">Reference proteome</keyword>
<dbReference type="EMBL" id="VIIS01000636">
    <property type="protein sequence ID" value="KAF0306739.1"/>
    <property type="molecule type" value="Genomic_DNA"/>
</dbReference>
<comment type="caution">
    <text evidence="3">The sequence shown here is derived from an EMBL/GenBank/DDBJ whole genome shotgun (WGS) entry which is preliminary data.</text>
</comment>
<evidence type="ECO:0000256" key="1">
    <source>
        <dbReference type="SAM" id="SignalP"/>
    </source>
</evidence>
<evidence type="ECO:0000313" key="3">
    <source>
        <dbReference type="EMBL" id="KAF0306739.1"/>
    </source>
</evidence>
<feature type="chain" id="PRO_5036168145" evidence="1">
    <location>
        <begin position="17"/>
        <end position="102"/>
    </location>
</feature>